<gene>
    <name evidence="1" type="ORF">LVIROSA_LOCUS30718</name>
</gene>
<sequence length="176" mass="19991">MEGSRRRNSSSPSMLADLTATHGCENELSPSNSDLTSNSYLTVNNYKGRLHLIEDSAKDCVTTWTDEKHDLYLDHLESSFVEQLHRSICVLAFCSNDDSKSHYLSRKLVAKNRNTSEKLKIIQDSYSDKTTLKRKSHHTFTEFSDQNFAAEANSSIGRFQIQDVNTKQHSNVLELS</sequence>
<evidence type="ECO:0000313" key="2">
    <source>
        <dbReference type="Proteomes" id="UP001157418"/>
    </source>
</evidence>
<name>A0AAU9P4N9_9ASTR</name>
<reference evidence="1 2" key="1">
    <citation type="submission" date="2022-01" db="EMBL/GenBank/DDBJ databases">
        <authorList>
            <person name="Xiong W."/>
            <person name="Schranz E."/>
        </authorList>
    </citation>
    <scope>NUCLEOTIDE SEQUENCE [LARGE SCALE GENOMIC DNA]</scope>
</reference>
<keyword evidence="2" id="KW-1185">Reference proteome</keyword>
<accession>A0AAU9P4N9</accession>
<proteinExistence type="predicted"/>
<dbReference type="GO" id="GO:0042752">
    <property type="term" value="P:regulation of circadian rhythm"/>
    <property type="evidence" value="ECO:0007669"/>
    <property type="project" value="InterPro"/>
</dbReference>
<evidence type="ECO:0000313" key="1">
    <source>
        <dbReference type="EMBL" id="CAH1444918.1"/>
    </source>
</evidence>
<dbReference type="EMBL" id="CAKMRJ010005523">
    <property type="protein sequence ID" value="CAH1444918.1"/>
    <property type="molecule type" value="Genomic_DNA"/>
</dbReference>
<organism evidence="1 2">
    <name type="scientific">Lactuca virosa</name>
    <dbReference type="NCBI Taxonomy" id="75947"/>
    <lineage>
        <taxon>Eukaryota</taxon>
        <taxon>Viridiplantae</taxon>
        <taxon>Streptophyta</taxon>
        <taxon>Embryophyta</taxon>
        <taxon>Tracheophyta</taxon>
        <taxon>Spermatophyta</taxon>
        <taxon>Magnoliopsida</taxon>
        <taxon>eudicotyledons</taxon>
        <taxon>Gunneridae</taxon>
        <taxon>Pentapetalae</taxon>
        <taxon>asterids</taxon>
        <taxon>campanulids</taxon>
        <taxon>Asterales</taxon>
        <taxon>Asteraceae</taxon>
        <taxon>Cichorioideae</taxon>
        <taxon>Cichorieae</taxon>
        <taxon>Lactucinae</taxon>
        <taxon>Lactuca</taxon>
    </lineage>
</organism>
<protein>
    <submittedName>
        <fullName evidence="1">Uncharacterized protein</fullName>
    </submittedName>
</protein>
<dbReference type="GO" id="GO:0009409">
    <property type="term" value="P:response to cold"/>
    <property type="evidence" value="ECO:0007669"/>
    <property type="project" value="InterPro"/>
</dbReference>
<dbReference type="AlphaFoldDB" id="A0AAU9P4N9"/>
<dbReference type="PANTHER" id="PTHR33676">
    <property type="entry name" value="COLD REGULATED PROTEIN 27"/>
    <property type="match status" value="1"/>
</dbReference>
<dbReference type="InterPro" id="IPR044678">
    <property type="entry name" value="COR27/28"/>
</dbReference>
<comment type="caution">
    <text evidence="1">The sequence shown here is derived from an EMBL/GenBank/DDBJ whole genome shotgun (WGS) entry which is preliminary data.</text>
</comment>
<dbReference type="PANTHER" id="PTHR33676:SF17">
    <property type="entry name" value="COLD-REGULATED PROTEIN 28"/>
    <property type="match status" value="1"/>
</dbReference>
<dbReference type="Proteomes" id="UP001157418">
    <property type="component" value="Unassembled WGS sequence"/>
</dbReference>